<gene>
    <name evidence="1" type="ORF">FA95DRAFT_1609257</name>
</gene>
<dbReference type="Proteomes" id="UP000814033">
    <property type="component" value="Unassembled WGS sequence"/>
</dbReference>
<evidence type="ECO:0000313" key="1">
    <source>
        <dbReference type="EMBL" id="KAI0043619.1"/>
    </source>
</evidence>
<organism evidence="1 2">
    <name type="scientific">Auriscalpium vulgare</name>
    <dbReference type="NCBI Taxonomy" id="40419"/>
    <lineage>
        <taxon>Eukaryota</taxon>
        <taxon>Fungi</taxon>
        <taxon>Dikarya</taxon>
        <taxon>Basidiomycota</taxon>
        <taxon>Agaricomycotina</taxon>
        <taxon>Agaricomycetes</taxon>
        <taxon>Russulales</taxon>
        <taxon>Auriscalpiaceae</taxon>
        <taxon>Auriscalpium</taxon>
    </lineage>
</organism>
<accession>A0ACB8RI56</accession>
<sequence length="209" mass="22731">MPLSIRGSTAIAQQASATTFSVQRIRRPAASPVLDAAVSLTSLIAQVATLAPIPAVSAAATALISVLDAYTRVQAHRDRCLRLAQRAVSVLCELEGTMEDKWDDAPQELLDSIAKFELMLLSMRDTMEQIAGASFARRLLSGSKFSELLDDHERRLQDTQVSFQLTSMVAVRYALHLQSAQLSDIRQVVLSTQNNYVSVSKDALGISSI</sequence>
<reference evidence="1" key="2">
    <citation type="journal article" date="2022" name="New Phytol.">
        <title>Evolutionary transition to the ectomycorrhizal habit in the genomes of a hyperdiverse lineage of mushroom-forming fungi.</title>
        <authorList>
            <person name="Looney B."/>
            <person name="Miyauchi S."/>
            <person name="Morin E."/>
            <person name="Drula E."/>
            <person name="Courty P.E."/>
            <person name="Kohler A."/>
            <person name="Kuo A."/>
            <person name="LaButti K."/>
            <person name="Pangilinan J."/>
            <person name="Lipzen A."/>
            <person name="Riley R."/>
            <person name="Andreopoulos W."/>
            <person name="He G."/>
            <person name="Johnson J."/>
            <person name="Nolan M."/>
            <person name="Tritt A."/>
            <person name="Barry K.W."/>
            <person name="Grigoriev I.V."/>
            <person name="Nagy L.G."/>
            <person name="Hibbett D."/>
            <person name="Henrissat B."/>
            <person name="Matheny P.B."/>
            <person name="Labbe J."/>
            <person name="Martin F.M."/>
        </authorList>
    </citation>
    <scope>NUCLEOTIDE SEQUENCE</scope>
    <source>
        <strain evidence="1">FP105234-sp</strain>
    </source>
</reference>
<reference evidence="1" key="1">
    <citation type="submission" date="2021-02" db="EMBL/GenBank/DDBJ databases">
        <authorList>
            <consortium name="DOE Joint Genome Institute"/>
            <person name="Ahrendt S."/>
            <person name="Looney B.P."/>
            <person name="Miyauchi S."/>
            <person name="Morin E."/>
            <person name="Drula E."/>
            <person name="Courty P.E."/>
            <person name="Chicoki N."/>
            <person name="Fauchery L."/>
            <person name="Kohler A."/>
            <person name="Kuo A."/>
            <person name="Labutti K."/>
            <person name="Pangilinan J."/>
            <person name="Lipzen A."/>
            <person name="Riley R."/>
            <person name="Andreopoulos W."/>
            <person name="He G."/>
            <person name="Johnson J."/>
            <person name="Barry K.W."/>
            <person name="Grigoriev I.V."/>
            <person name="Nagy L."/>
            <person name="Hibbett D."/>
            <person name="Henrissat B."/>
            <person name="Matheny P.B."/>
            <person name="Labbe J."/>
            <person name="Martin F."/>
        </authorList>
    </citation>
    <scope>NUCLEOTIDE SEQUENCE</scope>
    <source>
        <strain evidence="1">FP105234-sp</strain>
    </source>
</reference>
<name>A0ACB8RI56_9AGAM</name>
<protein>
    <submittedName>
        <fullName evidence="1">Uncharacterized protein</fullName>
    </submittedName>
</protein>
<proteinExistence type="predicted"/>
<comment type="caution">
    <text evidence="1">The sequence shown here is derived from an EMBL/GenBank/DDBJ whole genome shotgun (WGS) entry which is preliminary data.</text>
</comment>
<keyword evidence="2" id="KW-1185">Reference proteome</keyword>
<dbReference type="EMBL" id="MU276011">
    <property type="protein sequence ID" value="KAI0043619.1"/>
    <property type="molecule type" value="Genomic_DNA"/>
</dbReference>
<evidence type="ECO:0000313" key="2">
    <source>
        <dbReference type="Proteomes" id="UP000814033"/>
    </source>
</evidence>